<evidence type="ECO:0000256" key="1">
    <source>
        <dbReference type="SAM" id="Phobius"/>
    </source>
</evidence>
<dbReference type="EMBL" id="LACI01000467">
    <property type="protein sequence ID" value="KJU86756.1"/>
    <property type="molecule type" value="Genomic_DNA"/>
</dbReference>
<reference evidence="2 3" key="1">
    <citation type="submission" date="2015-02" db="EMBL/GenBank/DDBJ databases">
        <title>Single-cell genomics of uncultivated deep-branching MTB reveals a conserved set of magnetosome genes.</title>
        <authorList>
            <person name="Kolinko S."/>
            <person name="Richter M."/>
            <person name="Glockner F.O."/>
            <person name="Brachmann A."/>
            <person name="Schuler D."/>
        </authorList>
    </citation>
    <scope>NUCLEOTIDE SEQUENCE [LARGE SCALE GENOMIC DNA]</scope>
    <source>
        <strain evidence="2">TM-1</strain>
    </source>
</reference>
<gene>
    <name evidence="2" type="ORF">MBAV_001048</name>
</gene>
<keyword evidence="3" id="KW-1185">Reference proteome</keyword>
<evidence type="ECO:0000313" key="2">
    <source>
        <dbReference type="EMBL" id="KJU86756.1"/>
    </source>
</evidence>
<accession>A0A0F3GXV8</accession>
<proteinExistence type="predicted"/>
<protein>
    <submittedName>
        <fullName evidence="2">Membrane protein</fullName>
    </submittedName>
</protein>
<dbReference type="AlphaFoldDB" id="A0A0F3GXV8"/>
<evidence type="ECO:0000313" key="3">
    <source>
        <dbReference type="Proteomes" id="UP000033423"/>
    </source>
</evidence>
<sequence length="86" mass="9079">MTCSITFPATTFNNSSTPNSKLYNGTASGVSIASISATGTTMTAVFSTSTTSVTTVPTLDAWSIIGIIALSSIVMYRVRRREFSND</sequence>
<keyword evidence="1" id="KW-0472">Membrane</keyword>
<organism evidence="2 3">
    <name type="scientific">Candidatus Magnetobacterium bavaricum</name>
    <dbReference type="NCBI Taxonomy" id="29290"/>
    <lineage>
        <taxon>Bacteria</taxon>
        <taxon>Pseudomonadati</taxon>
        <taxon>Nitrospirota</taxon>
        <taxon>Thermodesulfovibrionia</taxon>
        <taxon>Thermodesulfovibrionales</taxon>
        <taxon>Candidatus Magnetobacteriaceae</taxon>
        <taxon>Candidatus Magnetobacterium</taxon>
    </lineage>
</organism>
<comment type="caution">
    <text evidence="2">The sequence shown here is derived from an EMBL/GenBank/DDBJ whole genome shotgun (WGS) entry which is preliminary data.</text>
</comment>
<dbReference type="Proteomes" id="UP000033423">
    <property type="component" value="Unassembled WGS sequence"/>
</dbReference>
<keyword evidence="1" id="KW-0812">Transmembrane</keyword>
<name>A0A0F3GXV8_9BACT</name>
<feature type="transmembrane region" description="Helical" evidence="1">
    <location>
        <begin position="61"/>
        <end position="78"/>
    </location>
</feature>
<keyword evidence="1" id="KW-1133">Transmembrane helix</keyword>